<dbReference type="PROSITE" id="PS50068">
    <property type="entry name" value="LDLRA_2"/>
    <property type="match status" value="6"/>
</dbReference>
<dbReference type="GO" id="GO:0042562">
    <property type="term" value="F:hormone binding"/>
    <property type="evidence" value="ECO:0007669"/>
    <property type="project" value="TreeGrafter"/>
</dbReference>
<dbReference type="InterPro" id="IPR023415">
    <property type="entry name" value="LDLR_class-A_CS"/>
</dbReference>
<dbReference type="EMBL" id="GGFL01015673">
    <property type="protein sequence ID" value="MBW79851.1"/>
    <property type="molecule type" value="Transcribed_RNA"/>
</dbReference>
<dbReference type="GO" id="GO:0043235">
    <property type="term" value="C:receptor complex"/>
    <property type="evidence" value="ECO:0007669"/>
    <property type="project" value="TreeGrafter"/>
</dbReference>
<dbReference type="GO" id="GO:0016324">
    <property type="term" value="C:apical plasma membrane"/>
    <property type="evidence" value="ECO:0007669"/>
    <property type="project" value="TreeGrafter"/>
</dbReference>
<feature type="transmembrane region" description="Helical" evidence="11">
    <location>
        <begin position="69"/>
        <end position="92"/>
    </location>
</feature>
<dbReference type="VEuPathDB" id="VectorBase:ADAR2_010396"/>
<evidence type="ECO:0000256" key="7">
    <source>
        <dbReference type="ARBA" id="ARBA00023157"/>
    </source>
</evidence>
<dbReference type="PANTHER" id="PTHR22722:SF14">
    <property type="entry name" value="MEGALIN, ISOFORM A"/>
    <property type="match status" value="1"/>
</dbReference>
<accession>A0A2M4DQQ1</accession>
<evidence type="ECO:0000256" key="10">
    <source>
        <dbReference type="PROSITE-ProRule" id="PRU00124"/>
    </source>
</evidence>
<keyword evidence="5 11" id="KW-1133">Transmembrane helix</keyword>
<keyword evidence="9" id="KW-0325">Glycoprotein</keyword>
<proteinExistence type="predicted"/>
<dbReference type="VEuPathDB" id="VectorBase:ADAC008601"/>
<evidence type="ECO:0000256" key="3">
    <source>
        <dbReference type="ARBA" id="ARBA00022692"/>
    </source>
</evidence>
<evidence type="ECO:0000256" key="6">
    <source>
        <dbReference type="ARBA" id="ARBA00023136"/>
    </source>
</evidence>
<comment type="subcellular location">
    <subcellularLocation>
        <location evidence="2">Endomembrane system</location>
    </subcellularLocation>
    <subcellularLocation>
        <location evidence="1">Membrane</location>
        <topology evidence="1">Single-pass membrane protein</topology>
    </subcellularLocation>
</comment>
<feature type="disulfide bond" evidence="10">
    <location>
        <begin position="340"/>
        <end position="358"/>
    </location>
</feature>
<feature type="signal peptide" evidence="12">
    <location>
        <begin position="1"/>
        <end position="28"/>
    </location>
</feature>
<feature type="disulfide bond" evidence="10">
    <location>
        <begin position="333"/>
        <end position="345"/>
    </location>
</feature>
<keyword evidence="7 10" id="KW-1015">Disulfide bond</keyword>
<evidence type="ECO:0000256" key="1">
    <source>
        <dbReference type="ARBA" id="ARBA00004167"/>
    </source>
</evidence>
<keyword evidence="13" id="KW-0449">Lipoprotein</keyword>
<feature type="disulfide bond" evidence="10">
    <location>
        <begin position="134"/>
        <end position="149"/>
    </location>
</feature>
<feature type="disulfide bond" evidence="10">
    <location>
        <begin position="204"/>
        <end position="222"/>
    </location>
</feature>
<evidence type="ECO:0000256" key="2">
    <source>
        <dbReference type="ARBA" id="ARBA00004308"/>
    </source>
</evidence>
<feature type="disulfide bond" evidence="10">
    <location>
        <begin position="122"/>
        <end position="140"/>
    </location>
</feature>
<feature type="disulfide bond" evidence="10">
    <location>
        <begin position="197"/>
        <end position="209"/>
    </location>
</feature>
<dbReference type="InterPro" id="IPR051221">
    <property type="entry name" value="LDLR-related"/>
</dbReference>
<keyword evidence="12" id="KW-0732">Signal</keyword>
<evidence type="ECO:0000256" key="9">
    <source>
        <dbReference type="ARBA" id="ARBA00023180"/>
    </source>
</evidence>
<dbReference type="GO" id="GO:0012505">
    <property type="term" value="C:endomembrane system"/>
    <property type="evidence" value="ECO:0007669"/>
    <property type="project" value="UniProtKB-SubCell"/>
</dbReference>
<keyword evidence="4" id="KW-0677">Repeat</keyword>
<dbReference type="Pfam" id="PF00057">
    <property type="entry name" value="Ldl_recept_a"/>
    <property type="match status" value="6"/>
</dbReference>
<sequence>MHVVEKRKKKSRRGWFLLLLTQLQDGLAIPSINAILDKNQPARQPAGSCSSSNGIPCSLDGCEDVSAEVIMLFLVLCFLCGFFGFCSGRLIAEILRCIWVLYFFAGSDELICPCNNATQFTCTNGQCIAKALRCDIEPDCRDASDEIGCTVMRNCGAGFIKCPNTTACYLPKWRCDGENDCWDNADELDCPTAIPTCPEDKFLCANGRCIPQTWRCDGEDDCNDAGHGGADHRHISSDEIACVQHCKTNQFKCTNTSECISNSWQCDGTPDCGDGSDEGEHCSRLHCLENEFQCSPTNRCIPHQWVCDGEVDCKGSEDDEKGCDQRATMLPVCDKTEFRCENGECISALHFCDTEVDCVDGSDEPADCVYDEDEESTGGGAPGRFPAPDAFGCAPWVCMEGRLVCSVVDSCVDGSCGDVSVCVFAGFLFAGPVLLCCDRGACVSSVLLFDGCDDWGVWRCDQLCGVDGCGVLSRLCDHLCLSRRVGSDFLFRSVYVVSVLSHRGCVVLW</sequence>
<dbReference type="InterPro" id="IPR002172">
    <property type="entry name" value="LDrepeatLR_classA_rpt"/>
</dbReference>
<comment type="caution">
    <text evidence="10">Lacks conserved residue(s) required for the propagation of feature annotation.</text>
</comment>
<evidence type="ECO:0000256" key="4">
    <source>
        <dbReference type="ARBA" id="ARBA00022737"/>
    </source>
</evidence>
<keyword evidence="8 13" id="KW-0675">Receptor</keyword>
<organism evidence="13">
    <name type="scientific">Anopheles darlingi</name>
    <name type="common">Mosquito</name>
    <dbReference type="NCBI Taxonomy" id="43151"/>
    <lineage>
        <taxon>Eukaryota</taxon>
        <taxon>Metazoa</taxon>
        <taxon>Ecdysozoa</taxon>
        <taxon>Arthropoda</taxon>
        <taxon>Hexapoda</taxon>
        <taxon>Insecta</taxon>
        <taxon>Pterygota</taxon>
        <taxon>Neoptera</taxon>
        <taxon>Endopterygota</taxon>
        <taxon>Diptera</taxon>
        <taxon>Nematocera</taxon>
        <taxon>Culicoidea</taxon>
        <taxon>Culicidae</taxon>
        <taxon>Anophelinae</taxon>
        <taxon>Anopheles</taxon>
    </lineage>
</organism>
<dbReference type="FunFam" id="4.10.400.10:FF:000045">
    <property type="entry name" value="Low-density lipoprotein receptor-related protein 2"/>
    <property type="match status" value="1"/>
</dbReference>
<dbReference type="PRINTS" id="PR00261">
    <property type="entry name" value="LDLRECEPTOR"/>
</dbReference>
<feature type="disulfide bond" evidence="10">
    <location>
        <begin position="175"/>
        <end position="190"/>
    </location>
</feature>
<dbReference type="InterPro" id="IPR036055">
    <property type="entry name" value="LDL_receptor-like_sf"/>
</dbReference>
<name>A0A2M4DQQ1_ANODA</name>
<dbReference type="SMART" id="SM00192">
    <property type="entry name" value="LDLa"/>
    <property type="match status" value="6"/>
</dbReference>
<dbReference type="Gene3D" id="4.10.400.10">
    <property type="entry name" value="Low-density Lipoprotein Receptor"/>
    <property type="match status" value="6"/>
</dbReference>
<evidence type="ECO:0000256" key="8">
    <source>
        <dbReference type="ARBA" id="ARBA00023170"/>
    </source>
</evidence>
<protein>
    <submittedName>
        <fullName evidence="13">Putative low density lipoprotein-related protein 1 alpha-2-macroglobulin receptor</fullName>
    </submittedName>
</protein>
<dbReference type="GO" id="GO:0006898">
    <property type="term" value="P:receptor-mediated endocytosis"/>
    <property type="evidence" value="ECO:0007669"/>
    <property type="project" value="TreeGrafter"/>
</dbReference>
<evidence type="ECO:0000256" key="12">
    <source>
        <dbReference type="SAM" id="SignalP"/>
    </source>
</evidence>
<keyword evidence="3 11" id="KW-0812">Transmembrane</keyword>
<evidence type="ECO:0000256" key="11">
    <source>
        <dbReference type="SAM" id="Phobius"/>
    </source>
</evidence>
<evidence type="ECO:0000313" key="13">
    <source>
        <dbReference type="EMBL" id="MBW79851.1"/>
    </source>
</evidence>
<dbReference type="PROSITE" id="PS01209">
    <property type="entry name" value="LDLRA_1"/>
    <property type="match status" value="3"/>
</dbReference>
<reference evidence="13" key="1">
    <citation type="submission" date="2018-01" db="EMBL/GenBank/DDBJ databases">
        <title>An insight into the sialome of Amazonian anophelines.</title>
        <authorList>
            <person name="Ribeiro J.M."/>
            <person name="Scarpassa V."/>
            <person name="Calvo E."/>
        </authorList>
    </citation>
    <scope>NUCLEOTIDE SEQUENCE</scope>
</reference>
<dbReference type="SUPFAM" id="SSF57424">
    <property type="entry name" value="LDL receptor-like module"/>
    <property type="match status" value="6"/>
</dbReference>
<dbReference type="PANTHER" id="PTHR22722">
    <property type="entry name" value="LOW-DENSITY LIPOPROTEIN RECEPTOR-RELATED PROTEIN 2-RELATED"/>
    <property type="match status" value="1"/>
</dbReference>
<dbReference type="AlphaFoldDB" id="A0A2M4DQQ1"/>
<dbReference type="CDD" id="cd00112">
    <property type="entry name" value="LDLa"/>
    <property type="match status" value="6"/>
</dbReference>
<feature type="chain" id="PRO_5014669670" evidence="12">
    <location>
        <begin position="29"/>
        <end position="509"/>
    </location>
</feature>
<keyword evidence="6 11" id="KW-0472">Membrane</keyword>
<evidence type="ECO:0000256" key="5">
    <source>
        <dbReference type="ARBA" id="ARBA00022989"/>
    </source>
</evidence>